<feature type="region of interest" description="Disordered" evidence="1">
    <location>
        <begin position="1"/>
        <end position="245"/>
    </location>
</feature>
<dbReference type="AlphaFoldDB" id="A0A180G8P8"/>
<feature type="compositionally biased region" description="Polar residues" evidence="1">
    <location>
        <begin position="213"/>
        <end position="235"/>
    </location>
</feature>
<name>A0A180G8P8_PUCT1</name>
<proteinExistence type="predicted"/>
<protein>
    <submittedName>
        <fullName evidence="2 3">Uncharacterized protein</fullName>
    </submittedName>
</protein>
<feature type="compositionally biased region" description="Polar residues" evidence="1">
    <location>
        <begin position="187"/>
        <end position="196"/>
    </location>
</feature>
<feature type="compositionally biased region" description="Basic and acidic residues" evidence="1">
    <location>
        <begin position="1"/>
        <end position="14"/>
    </location>
</feature>
<feature type="compositionally biased region" description="Polar residues" evidence="1">
    <location>
        <begin position="123"/>
        <end position="143"/>
    </location>
</feature>
<dbReference type="EnsemblFungi" id="PTTG_01972-t43_1">
    <property type="protein sequence ID" value="PTTG_01972-t43_1-p1"/>
    <property type="gene ID" value="PTTG_01972"/>
</dbReference>
<evidence type="ECO:0000313" key="2">
    <source>
        <dbReference type="EMBL" id="OAV88869.1"/>
    </source>
</evidence>
<dbReference type="VEuPathDB" id="FungiDB:PTTG_01972"/>
<sequence>MHEQCQKRKQDVTEGKPIPPEDLIDLTNKPNKEEEAGSFPEGSSASKSPPKRRRMDDNKRLDQVTVPHQLPPESSNPSPSLGQQNPKHPGAAGDVPQSPIGPTSPPTNQDSTRLAPDPAGSLNAATPTSTALELATNQLSSSFAGEGADLPPFNPSSTAPNIPINQASPTSTAPNVNPNASNASSTLQARQKSPGPTHQPPPAPFFILKPASANDTNTNPTAPPGQTANSNPSIDPSTSTPQPRTTSLILDDAVRAQVHSILQTFQGNLNRQKFKQAHQAVHTFIDCRAQSMHKRTSPPALPQFCLVQSESSHNTCLKEIQKYLETLLLPANDEPWYEPGLINTSFKSANLANLKAEAHVEYPLCLLLLKSQKPSKFYLSRWSNVIASSIQLTAQQFAVIPTSLSNLNNNNIDSHLHILEYLNSCKTSASASISEDGKMRNDMTLKPLYQLYNTIIDIFITYSIIQGSAVAGVEPDVNSAESQSLVVRKKELDKHRSRHNYTPFCLYLVAGVRGLILAPHNRQFASGASALGFLSAVEHIFTKNIPQREALEPVWKRLGTYINGLFIASFLTSNCLFNFRQPDIIQLAQAITSDFLGSVQNQFPKKNFTIPRAVTAK</sequence>
<evidence type="ECO:0000313" key="3">
    <source>
        <dbReference type="EnsemblFungi" id="PTTG_01972-t43_1-p1"/>
    </source>
</evidence>
<gene>
    <name evidence="2" type="ORF">PTTG_01972</name>
</gene>
<reference evidence="2" key="2">
    <citation type="submission" date="2016-05" db="EMBL/GenBank/DDBJ databases">
        <title>Comparative analysis highlights variable genome content of wheat rusts and divergence of the mating loci.</title>
        <authorList>
            <person name="Cuomo C.A."/>
            <person name="Bakkeren G."/>
            <person name="Szabo L."/>
            <person name="Khalil H."/>
            <person name="Joly D."/>
            <person name="Goldberg J."/>
            <person name="Young S."/>
            <person name="Zeng Q."/>
            <person name="Fellers J."/>
        </authorList>
    </citation>
    <scope>NUCLEOTIDE SEQUENCE [LARGE SCALE GENOMIC DNA]</scope>
    <source>
        <strain evidence="2">1-1 BBBD Race 1</strain>
    </source>
</reference>
<reference evidence="2" key="1">
    <citation type="submission" date="2009-11" db="EMBL/GenBank/DDBJ databases">
        <authorList>
            <consortium name="The Broad Institute Genome Sequencing Platform"/>
            <person name="Ward D."/>
            <person name="Feldgarden M."/>
            <person name="Earl A."/>
            <person name="Young S.K."/>
            <person name="Zeng Q."/>
            <person name="Koehrsen M."/>
            <person name="Alvarado L."/>
            <person name="Berlin A."/>
            <person name="Bochicchio J."/>
            <person name="Borenstein D."/>
            <person name="Chapman S.B."/>
            <person name="Chen Z."/>
            <person name="Engels R."/>
            <person name="Freedman E."/>
            <person name="Gellesch M."/>
            <person name="Goldberg J."/>
            <person name="Griggs A."/>
            <person name="Gujja S."/>
            <person name="Heilman E."/>
            <person name="Heiman D."/>
            <person name="Hepburn T."/>
            <person name="Howarth C."/>
            <person name="Jen D."/>
            <person name="Larson L."/>
            <person name="Lewis B."/>
            <person name="Mehta T."/>
            <person name="Park D."/>
            <person name="Pearson M."/>
            <person name="Roberts A."/>
            <person name="Saif S."/>
            <person name="Shea T."/>
            <person name="Shenoy N."/>
            <person name="Sisk P."/>
            <person name="Stolte C."/>
            <person name="Sykes S."/>
            <person name="Thomson T."/>
            <person name="Walk T."/>
            <person name="White J."/>
            <person name="Yandava C."/>
            <person name="Izard J."/>
            <person name="Baranova O.V."/>
            <person name="Blanton J.M."/>
            <person name="Tanner A.C."/>
            <person name="Dewhirst F.E."/>
            <person name="Haas B."/>
            <person name="Nusbaum C."/>
            <person name="Birren B."/>
        </authorList>
    </citation>
    <scope>NUCLEOTIDE SEQUENCE [LARGE SCALE GENOMIC DNA]</scope>
    <source>
        <strain evidence="2">1-1 BBBD Race 1</strain>
    </source>
</reference>
<feature type="compositionally biased region" description="Low complexity" evidence="1">
    <location>
        <begin position="71"/>
        <end position="80"/>
    </location>
</feature>
<accession>A0A180G8P8</accession>
<organism evidence="2">
    <name type="scientific">Puccinia triticina (isolate 1-1 / race 1 (BBBD))</name>
    <name type="common">Brown leaf rust fungus</name>
    <dbReference type="NCBI Taxonomy" id="630390"/>
    <lineage>
        <taxon>Eukaryota</taxon>
        <taxon>Fungi</taxon>
        <taxon>Dikarya</taxon>
        <taxon>Basidiomycota</taxon>
        <taxon>Pucciniomycotina</taxon>
        <taxon>Pucciniomycetes</taxon>
        <taxon>Pucciniales</taxon>
        <taxon>Pucciniaceae</taxon>
        <taxon>Puccinia</taxon>
    </lineage>
</organism>
<feature type="compositionally biased region" description="Low complexity" evidence="1">
    <location>
        <begin position="236"/>
        <end position="245"/>
    </location>
</feature>
<reference evidence="3 4" key="3">
    <citation type="journal article" date="2017" name="G3 (Bethesda)">
        <title>Comparative analysis highlights variable genome content of wheat rusts and divergence of the mating loci.</title>
        <authorList>
            <person name="Cuomo C.A."/>
            <person name="Bakkeren G."/>
            <person name="Khalil H.B."/>
            <person name="Panwar V."/>
            <person name="Joly D."/>
            <person name="Linning R."/>
            <person name="Sakthikumar S."/>
            <person name="Song X."/>
            <person name="Adiconis X."/>
            <person name="Fan L."/>
            <person name="Goldberg J.M."/>
            <person name="Levin J.Z."/>
            <person name="Young S."/>
            <person name="Zeng Q."/>
            <person name="Anikster Y."/>
            <person name="Bruce M."/>
            <person name="Wang M."/>
            <person name="Yin C."/>
            <person name="McCallum B."/>
            <person name="Szabo L.J."/>
            <person name="Hulbert S."/>
            <person name="Chen X."/>
            <person name="Fellers J.P."/>
        </authorList>
    </citation>
    <scope>NUCLEOTIDE SEQUENCE</scope>
    <source>
        <strain evidence="4">Isolate 1-1 / race 1 (BBBD)</strain>
        <strain evidence="3">isolate 1-1 / race 1 (BBBD)</strain>
    </source>
</reference>
<reference evidence="3" key="4">
    <citation type="submission" date="2025-05" db="UniProtKB">
        <authorList>
            <consortium name="EnsemblFungi"/>
        </authorList>
    </citation>
    <scope>IDENTIFICATION</scope>
    <source>
        <strain evidence="3">isolate 1-1 / race 1 (BBBD)</strain>
    </source>
</reference>
<keyword evidence="4" id="KW-1185">Reference proteome</keyword>
<dbReference type="EMBL" id="ADAS02000150">
    <property type="protein sequence ID" value="OAV88869.1"/>
    <property type="molecule type" value="Genomic_DNA"/>
</dbReference>
<evidence type="ECO:0000313" key="4">
    <source>
        <dbReference type="Proteomes" id="UP000005240"/>
    </source>
</evidence>
<feature type="compositionally biased region" description="Low complexity" evidence="1">
    <location>
        <begin position="171"/>
        <end position="186"/>
    </location>
</feature>
<dbReference type="Proteomes" id="UP000005240">
    <property type="component" value="Unassembled WGS sequence"/>
</dbReference>
<evidence type="ECO:0000256" key="1">
    <source>
        <dbReference type="SAM" id="MobiDB-lite"/>
    </source>
</evidence>
<feature type="compositionally biased region" description="Polar residues" evidence="1">
    <location>
        <begin position="155"/>
        <end position="170"/>
    </location>
</feature>